<proteinExistence type="predicted"/>
<evidence type="ECO:0000259" key="1">
    <source>
        <dbReference type="Pfam" id="PF12728"/>
    </source>
</evidence>
<keyword evidence="3" id="KW-1185">Reference proteome</keyword>
<comment type="caution">
    <text evidence="2">The sequence shown here is derived from an EMBL/GenBank/DDBJ whole genome shotgun (WGS) entry which is preliminary data.</text>
</comment>
<dbReference type="NCBIfam" id="TIGR01764">
    <property type="entry name" value="excise"/>
    <property type="match status" value="1"/>
</dbReference>
<dbReference type="Proteomes" id="UP000216352">
    <property type="component" value="Unassembled WGS sequence"/>
</dbReference>
<dbReference type="InterPro" id="IPR010093">
    <property type="entry name" value="SinI_DNA-bd"/>
</dbReference>
<reference evidence="2 3" key="1">
    <citation type="journal article" date="2017" name="BMC Genomics">
        <title>Comparative genomic and phylogenomic analyses of the Bifidobacteriaceae family.</title>
        <authorList>
            <person name="Lugli G.A."/>
            <person name="Milani C."/>
            <person name="Turroni F."/>
            <person name="Duranti S."/>
            <person name="Mancabelli L."/>
            <person name="Mangifesta M."/>
            <person name="Ferrario C."/>
            <person name="Modesto M."/>
            <person name="Mattarelli P."/>
            <person name="Jiri K."/>
            <person name="van Sinderen D."/>
            <person name="Ventura M."/>
        </authorList>
    </citation>
    <scope>NUCLEOTIDE SEQUENCE [LARGE SCALE GENOMIC DNA]</scope>
    <source>
        <strain evidence="2 3">DSM 28807</strain>
    </source>
</reference>
<gene>
    <name evidence="2" type="ORF">BLEM_1328</name>
</gene>
<dbReference type="OrthoDB" id="26212at2"/>
<sequence length="163" mass="18257">MSGRVLSGNSATYYPQADSKRQVLDIKETLDKFEEMVQREDFPIATLKIEGEDARPLTKELAQALLQVANALTQGKAVFVAPCDMMLTTQDAADMLGMSRPTFVKLLESGEIPFTKVGRHRRVRLDDLQTYDNQRHASFMQSMAELNRDTDPSLTAHNPLIKG</sequence>
<name>A0A261FRI0_9BIFI</name>
<dbReference type="EMBL" id="MWWX01000008">
    <property type="protein sequence ID" value="OZG61791.1"/>
    <property type="molecule type" value="Genomic_DNA"/>
</dbReference>
<dbReference type="Pfam" id="PF12728">
    <property type="entry name" value="HTH_17"/>
    <property type="match status" value="1"/>
</dbReference>
<accession>A0A261FRI0</accession>
<dbReference type="SUPFAM" id="SSF46955">
    <property type="entry name" value="Putative DNA-binding domain"/>
    <property type="match status" value="1"/>
</dbReference>
<dbReference type="InterPro" id="IPR041657">
    <property type="entry name" value="HTH_17"/>
</dbReference>
<dbReference type="RefSeq" id="WP_072723775.1">
    <property type="nucleotide sequence ID" value="NZ_BDIS01000002.1"/>
</dbReference>
<organism evidence="2 3">
    <name type="scientific">Bifidobacterium lemurum</name>
    <dbReference type="NCBI Taxonomy" id="1603886"/>
    <lineage>
        <taxon>Bacteria</taxon>
        <taxon>Bacillati</taxon>
        <taxon>Actinomycetota</taxon>
        <taxon>Actinomycetes</taxon>
        <taxon>Bifidobacteriales</taxon>
        <taxon>Bifidobacteriaceae</taxon>
        <taxon>Bifidobacterium</taxon>
    </lineage>
</organism>
<dbReference type="AlphaFoldDB" id="A0A261FRI0"/>
<dbReference type="GO" id="GO:0003677">
    <property type="term" value="F:DNA binding"/>
    <property type="evidence" value="ECO:0007669"/>
    <property type="project" value="InterPro"/>
</dbReference>
<evidence type="ECO:0000313" key="3">
    <source>
        <dbReference type="Proteomes" id="UP000216352"/>
    </source>
</evidence>
<feature type="domain" description="Helix-turn-helix" evidence="1">
    <location>
        <begin position="86"/>
        <end position="131"/>
    </location>
</feature>
<protein>
    <submittedName>
        <fullName evidence="2">MerR family transcriptional regulator</fullName>
    </submittedName>
</protein>
<dbReference type="STRING" id="1603886.GCA_001895165_00267"/>
<dbReference type="InterPro" id="IPR009061">
    <property type="entry name" value="DNA-bd_dom_put_sf"/>
</dbReference>
<evidence type="ECO:0000313" key="2">
    <source>
        <dbReference type="EMBL" id="OZG61791.1"/>
    </source>
</evidence>